<evidence type="ECO:0000313" key="1">
    <source>
        <dbReference type="EMBL" id="MVT63587.1"/>
    </source>
</evidence>
<sequence length="135" mass="14766">MKPQVSDLEPFIEAPDATSPHADTYRFGYRLDGAVVSAVDLPVETVEKLLLSKTMLSVRITPCGEIVPGLSTPNVLDELGHAAEIVSSIDDLMRETLSAETLRMEEASREDLALLFSRLERAIALVRTAIDRASK</sequence>
<name>A0A844SD56_9BRAD</name>
<keyword evidence="2" id="KW-1185">Reference proteome</keyword>
<protein>
    <submittedName>
        <fullName evidence="1">Uncharacterized protein</fullName>
    </submittedName>
</protein>
<proteinExistence type="predicted"/>
<dbReference type="AlphaFoldDB" id="A0A844SD56"/>
<dbReference type="Proteomes" id="UP000436468">
    <property type="component" value="Unassembled WGS sequence"/>
</dbReference>
<gene>
    <name evidence="1" type="ORF">GPL21_00465</name>
</gene>
<dbReference type="RefSeq" id="WP_157340398.1">
    <property type="nucleotide sequence ID" value="NZ_WQNF01000001.1"/>
</dbReference>
<dbReference type="EMBL" id="WQNF01000001">
    <property type="protein sequence ID" value="MVT63587.1"/>
    <property type="molecule type" value="Genomic_DNA"/>
</dbReference>
<comment type="caution">
    <text evidence="1">The sequence shown here is derived from an EMBL/GenBank/DDBJ whole genome shotgun (WGS) entry which is preliminary data.</text>
</comment>
<evidence type="ECO:0000313" key="2">
    <source>
        <dbReference type="Proteomes" id="UP000436468"/>
    </source>
</evidence>
<organism evidence="1 2">
    <name type="scientific">Bradyrhizobium pachyrhizi</name>
    <dbReference type="NCBI Taxonomy" id="280333"/>
    <lineage>
        <taxon>Bacteria</taxon>
        <taxon>Pseudomonadati</taxon>
        <taxon>Pseudomonadota</taxon>
        <taxon>Alphaproteobacteria</taxon>
        <taxon>Hyphomicrobiales</taxon>
        <taxon>Nitrobacteraceae</taxon>
        <taxon>Bradyrhizobium</taxon>
    </lineage>
</organism>
<accession>A0A844SD56</accession>
<reference evidence="1 2" key="1">
    <citation type="submission" date="2019-12" db="EMBL/GenBank/DDBJ databases">
        <title>Draft genome sequences Bradyrhizobium cajani AMBPC1010, Bradyrhizobium pachyrhizi AMBPC1040 and Bradyrhizobium yuanmingense ALSPC3051, three plant growth promoting strains isolated from nodules of Cajanus cajan L. in Dominican Republic.</title>
        <authorList>
            <person name="Flores-Felix J.D."/>
            <person name="Araujo J."/>
            <person name="Diaz-Alcantara C."/>
            <person name="Gonzalez-Andres F."/>
            <person name="Velazquez E."/>
        </authorList>
    </citation>
    <scope>NUCLEOTIDE SEQUENCE [LARGE SCALE GENOMIC DNA]</scope>
    <source>
        <strain evidence="1 2">1040</strain>
    </source>
</reference>